<dbReference type="GO" id="GO:0006508">
    <property type="term" value="P:proteolysis"/>
    <property type="evidence" value="ECO:0007669"/>
    <property type="project" value="TreeGrafter"/>
</dbReference>
<dbReference type="SMART" id="SM00209">
    <property type="entry name" value="TSP1"/>
    <property type="match status" value="7"/>
</dbReference>
<dbReference type="InterPro" id="IPR045371">
    <property type="entry name" value="ADAMTS_CR_3"/>
</dbReference>
<dbReference type="Proteomes" id="UP000472267">
    <property type="component" value="Chromosome 11"/>
</dbReference>
<comment type="subcellular location">
    <subcellularLocation>
        <location evidence="1">Secreted</location>
    </subcellularLocation>
</comment>
<dbReference type="GO" id="GO:0004222">
    <property type="term" value="F:metalloendopeptidase activity"/>
    <property type="evidence" value="ECO:0007669"/>
    <property type="project" value="TreeGrafter"/>
</dbReference>
<reference evidence="7" key="1">
    <citation type="submission" date="2019-06" db="EMBL/GenBank/DDBJ databases">
        <authorList>
            <consortium name="Wellcome Sanger Institute Data Sharing"/>
        </authorList>
    </citation>
    <scope>NUCLEOTIDE SEQUENCE [LARGE SCALE GENOMIC DNA]</scope>
</reference>
<protein>
    <recommendedName>
        <fullName evidence="6">PLAC domain-containing protein</fullName>
    </recommendedName>
</protein>
<dbReference type="GO" id="GO:0030198">
    <property type="term" value="P:extracellular matrix organization"/>
    <property type="evidence" value="ECO:0007669"/>
    <property type="project" value="TreeGrafter"/>
</dbReference>
<dbReference type="Pfam" id="PF05986">
    <property type="entry name" value="ADAMTS_spacer1"/>
    <property type="match status" value="1"/>
</dbReference>
<evidence type="ECO:0000259" key="6">
    <source>
        <dbReference type="PROSITE" id="PS50900"/>
    </source>
</evidence>
<evidence type="ECO:0000256" key="1">
    <source>
        <dbReference type="ARBA" id="ARBA00004613"/>
    </source>
</evidence>
<feature type="compositionally biased region" description="Pro residues" evidence="5">
    <location>
        <begin position="223"/>
        <end position="232"/>
    </location>
</feature>
<feature type="region of interest" description="Disordered" evidence="5">
    <location>
        <begin position="66"/>
        <end position="98"/>
    </location>
</feature>
<feature type="compositionally biased region" description="Low complexity" evidence="5">
    <location>
        <begin position="233"/>
        <end position="242"/>
    </location>
</feature>
<feature type="compositionally biased region" description="Low complexity" evidence="5">
    <location>
        <begin position="553"/>
        <end position="563"/>
    </location>
</feature>
<feature type="domain" description="PLAC" evidence="6">
    <location>
        <begin position="922"/>
        <end position="959"/>
    </location>
</feature>
<feature type="compositionally biased region" description="Pro residues" evidence="5">
    <location>
        <begin position="70"/>
        <end position="85"/>
    </location>
</feature>
<keyword evidence="3" id="KW-0732">Signal</keyword>
<dbReference type="InterPro" id="IPR036383">
    <property type="entry name" value="TSP1_rpt_sf"/>
</dbReference>
<evidence type="ECO:0000256" key="3">
    <source>
        <dbReference type="ARBA" id="ARBA00022729"/>
    </source>
</evidence>
<feature type="region of interest" description="Disordered" evidence="5">
    <location>
        <begin position="533"/>
        <end position="563"/>
    </location>
</feature>
<evidence type="ECO:0000313" key="7">
    <source>
        <dbReference type="Ensembl" id="ENSSFAP00005012775.1"/>
    </source>
</evidence>
<dbReference type="InParanoid" id="A0A672G6Y1"/>
<dbReference type="Gene3D" id="2.60.120.830">
    <property type="match status" value="1"/>
</dbReference>
<dbReference type="OMA" id="VCGGHET"/>
<evidence type="ECO:0000256" key="4">
    <source>
        <dbReference type="ARBA" id="ARBA00022737"/>
    </source>
</evidence>
<keyword evidence="2" id="KW-0964">Secreted</keyword>
<dbReference type="Pfam" id="PF19236">
    <property type="entry name" value="ADAMTS_CR_3"/>
    <property type="match status" value="1"/>
</dbReference>
<feature type="compositionally biased region" description="Low complexity" evidence="5">
    <location>
        <begin position="206"/>
        <end position="219"/>
    </location>
</feature>
<evidence type="ECO:0000256" key="2">
    <source>
        <dbReference type="ARBA" id="ARBA00022525"/>
    </source>
</evidence>
<dbReference type="InterPro" id="IPR050439">
    <property type="entry name" value="ADAMTS_ADAMTS-like"/>
</dbReference>
<keyword evidence="4" id="KW-0677">Repeat</keyword>
<dbReference type="InterPro" id="IPR010909">
    <property type="entry name" value="PLAC"/>
</dbReference>
<dbReference type="Ensembl" id="ENSSFAT00005013336.1">
    <property type="protein sequence ID" value="ENSSFAP00005012775.1"/>
    <property type="gene ID" value="ENSSFAG00005006848.1"/>
</dbReference>
<reference evidence="7" key="3">
    <citation type="submission" date="2025-09" db="UniProtKB">
        <authorList>
            <consortium name="Ensembl"/>
        </authorList>
    </citation>
    <scope>IDENTIFICATION</scope>
</reference>
<dbReference type="PANTHER" id="PTHR13723:SF312">
    <property type="entry name" value="THROMBOSPONDIN TYPE-1 DOMAIN-CONTAINING PROTEIN 4-LIKE ISOFORM X1"/>
    <property type="match status" value="1"/>
</dbReference>
<organism evidence="7 8">
    <name type="scientific">Salarias fasciatus</name>
    <name type="common">Jewelled blenny</name>
    <name type="synonym">Blennius fasciatus</name>
    <dbReference type="NCBI Taxonomy" id="181472"/>
    <lineage>
        <taxon>Eukaryota</taxon>
        <taxon>Metazoa</taxon>
        <taxon>Chordata</taxon>
        <taxon>Craniata</taxon>
        <taxon>Vertebrata</taxon>
        <taxon>Euteleostomi</taxon>
        <taxon>Actinopterygii</taxon>
        <taxon>Neopterygii</taxon>
        <taxon>Teleostei</taxon>
        <taxon>Neoteleostei</taxon>
        <taxon>Acanthomorphata</taxon>
        <taxon>Ovalentaria</taxon>
        <taxon>Blenniimorphae</taxon>
        <taxon>Blenniiformes</taxon>
        <taxon>Blennioidei</taxon>
        <taxon>Blenniidae</taxon>
        <taxon>Salariinae</taxon>
        <taxon>Salarias</taxon>
    </lineage>
</organism>
<dbReference type="SUPFAM" id="SSF82895">
    <property type="entry name" value="TSP-1 type 1 repeat"/>
    <property type="match status" value="7"/>
</dbReference>
<dbReference type="PANTHER" id="PTHR13723">
    <property type="entry name" value="ADAMTS A DISINTEGRIN AND METALLOPROTEASE WITH THROMBOSPONDIN MOTIFS PROTEASE"/>
    <property type="match status" value="1"/>
</dbReference>
<feature type="compositionally biased region" description="Low complexity" evidence="5">
    <location>
        <begin position="276"/>
        <end position="291"/>
    </location>
</feature>
<reference evidence="7" key="2">
    <citation type="submission" date="2025-08" db="UniProtKB">
        <authorList>
            <consortium name="Ensembl"/>
        </authorList>
    </citation>
    <scope>IDENTIFICATION</scope>
</reference>
<feature type="region of interest" description="Disordered" evidence="5">
    <location>
        <begin position="183"/>
        <end position="291"/>
    </location>
</feature>
<dbReference type="FunFam" id="2.20.100.10:FF:000005">
    <property type="entry name" value="ADAM metallopeptidase with thrombospondin type 1 motif 9"/>
    <property type="match status" value="3"/>
</dbReference>
<keyword evidence="8" id="KW-1185">Reference proteome</keyword>
<feature type="region of interest" description="Disordered" evidence="5">
    <location>
        <begin position="135"/>
        <end position="167"/>
    </location>
</feature>
<dbReference type="PROSITE" id="PS50092">
    <property type="entry name" value="TSP1"/>
    <property type="match status" value="6"/>
</dbReference>
<dbReference type="Gene3D" id="2.20.100.10">
    <property type="entry name" value="Thrombospondin type-1 (TSP1) repeat"/>
    <property type="match status" value="7"/>
</dbReference>
<proteinExistence type="predicted"/>
<dbReference type="Pfam" id="PF00090">
    <property type="entry name" value="TSP_1"/>
    <property type="match status" value="1"/>
</dbReference>
<accession>A0A672G6Y1</accession>
<gene>
    <name evidence="7" type="primary">LOC115396441</name>
</gene>
<name>A0A672G6Y1_SALFA</name>
<evidence type="ECO:0000256" key="5">
    <source>
        <dbReference type="SAM" id="MobiDB-lite"/>
    </source>
</evidence>
<dbReference type="InterPro" id="IPR000884">
    <property type="entry name" value="TSP1_rpt"/>
</dbReference>
<dbReference type="Pfam" id="PF08686">
    <property type="entry name" value="PLAC"/>
    <property type="match status" value="1"/>
</dbReference>
<dbReference type="InterPro" id="IPR010294">
    <property type="entry name" value="ADAMTS_spacer1"/>
</dbReference>
<dbReference type="PROSITE" id="PS50900">
    <property type="entry name" value="PLAC"/>
    <property type="match status" value="1"/>
</dbReference>
<evidence type="ECO:0000313" key="8">
    <source>
        <dbReference type="Proteomes" id="UP000472267"/>
    </source>
</evidence>
<sequence length="965" mass="106269">FMFWFFSQWKLLFSPECLPPCQPGQRAAGRRSRQVFEAEPVEGVWSVWGDWSECTQTCGVGVSQRSRKCLPPPPPQAPPYSPPLPTGRVTCPGHRGSGYLTHQPLLPSASSSIRPGQFGYGRVPFSVPLHRQNRQARHTANGTNDDAASDDARDEEEKRPMEEPWTLGGERRKQFCWSRRAPINRLLRRSPPPPPRLETRSDTPADPRSPAPSRAGAGSEPHPITPRAPPSRPSRAAAPVRLALRHGSPSSRPPPLAPALPRISSPFSPPLHRPGPRTGTGNTTRASAPRPRWRAASTLYATRVRRRRVDSRAEQCAAFNTQEFMGRLYNWEPFTEVGADKQCELTCRPAGYRFYVRQAERVRDGTPCFNVSANDVCVEGRCLTEGCDGVLGSGSVIDKCGVCGGRETSCRKVTGSFQNVTVPLGYHKILDIPPGATFINITERRASSNYLAMRSGTGVSVVNGRWAVDPPGEYPAGGTTFTYARPRAQVEGEEERGESLKAPGPTTAQLQLYVSTGPQEGIYFYPVSKHDPGHGKMKLRPRGSAPNRNARIPPRTDLPLDTDPPFVWRRGGLTECSASCGKGQTFKIFILCISRHTDEEVPDRKCDSAAKPVPEEEPCNTHPCPPFWEASAWSECSVSCGSGVQQRQLQCRQSFGDRSTMVHPQRCAGLTPPESVQSCQLRLCSHWEVSSDWSTCSVDCGIGRRTRGVRCVSDQGSIVNDVECNSRLRPQGTEECNMGPCVTNWYFTAWSDTCLAQCGPGVQRREVVCLTRGGVREGGGGGDCVGEKPAEMKACNGGPCVATTTWYSSPWTQCNVPCGNGTQRRDIICVQKMAADFTVVPASECAHLDKPSAVQECEMGECRPQWFTTEWSACSQSCGKGLQMREVRCLTQDKKHSFDCDPSNKPEQEQICNIIPCSPRVPDENCRDRRHNCMMVVQARLCVYSYYKTACCASCAQSAQRAKRH</sequence>
<dbReference type="AlphaFoldDB" id="A0A672G6Y1"/>
<dbReference type="Pfam" id="PF19030">
    <property type="entry name" value="TSP1_ADAMTS"/>
    <property type="match status" value="6"/>
</dbReference>
<dbReference type="GO" id="GO:0031012">
    <property type="term" value="C:extracellular matrix"/>
    <property type="evidence" value="ECO:0007669"/>
    <property type="project" value="TreeGrafter"/>
</dbReference>
<dbReference type="GO" id="GO:0005576">
    <property type="term" value="C:extracellular region"/>
    <property type="evidence" value="ECO:0007669"/>
    <property type="project" value="UniProtKB-SubCell"/>
</dbReference>